<feature type="domain" description="Arrestin C-terminal-like" evidence="3">
    <location>
        <begin position="184"/>
        <end position="319"/>
    </location>
</feature>
<dbReference type="GO" id="GO:0005737">
    <property type="term" value="C:cytoplasm"/>
    <property type="evidence" value="ECO:0007669"/>
    <property type="project" value="TreeGrafter"/>
</dbReference>
<dbReference type="OrthoDB" id="2333384at2759"/>
<dbReference type="EMBL" id="VXIV02000667">
    <property type="protein sequence ID" value="KAF6036814.1"/>
    <property type="molecule type" value="Genomic_DNA"/>
</dbReference>
<gene>
    <name evidence="4" type="ORF">EB796_004882</name>
</gene>
<reference evidence="4" key="1">
    <citation type="submission" date="2020-06" db="EMBL/GenBank/DDBJ databases">
        <title>Draft genome of Bugula neritina, a colonial animal packing powerful symbionts and potential medicines.</title>
        <authorList>
            <person name="Rayko M."/>
        </authorList>
    </citation>
    <scope>NUCLEOTIDE SEQUENCE [LARGE SCALE GENOMIC DNA]</scope>
    <source>
        <strain evidence="4">Kwan_BN1</strain>
    </source>
</reference>
<feature type="region of interest" description="Disordered" evidence="2">
    <location>
        <begin position="372"/>
        <end position="392"/>
    </location>
</feature>
<sequence length="469" mass="52759">MSETFRRQKVKSFEIVLEHDIDEQYQYVPGEMMKGVVVVTCEQPITVQQILITLQGEGNVIWEQQKAVKGLNKFKSHEIYLDHTENVIQSAAVSGSIELEVGVNEFPFYCQLSDSLPSSYIGKYGSVTYLIKAQLRPDRKFAADAMITNEPFLVLRRYDLSLEPNSLQPYEVSHTQRIGAACLCGGKVTAFVKINRRSFTPGEDLKLNVDVTNGSSLEITSLEAAIIMVSRFSASSSFIQNYQTISKHADQYAIEKGEGRRWNDIRLTIPPYIPESGLEGCDIIHLAYMLVFKVQMNYNPKHKDNLALEIPLTIGTHGVNLNEDLEDDPTLRPLYHRQGPASLNGIQLPLASTNQEEDDVLGEIDHSLFEKGSVSKERNKKKSDKKLEMDSFEPVKKQEAAINVLYGDLLSSEEMPDNNPEGTIRDNPLKPTRSNKKKAPPIPDLLEQTMNNNDSADVEGRILQNKTRL</sequence>
<dbReference type="PANTHER" id="PTHR11188:SF176">
    <property type="entry name" value="ARRESTIN DOMAIN-CONTAINING PROTEIN 1"/>
    <property type="match status" value="1"/>
</dbReference>
<evidence type="ECO:0000256" key="1">
    <source>
        <dbReference type="ARBA" id="ARBA00005298"/>
    </source>
</evidence>
<dbReference type="SUPFAM" id="SSF81296">
    <property type="entry name" value="E set domains"/>
    <property type="match status" value="2"/>
</dbReference>
<accession>A0A7J7KFV8</accession>
<name>A0A7J7KFV8_BUGNE</name>
<dbReference type="GO" id="GO:0015031">
    <property type="term" value="P:protein transport"/>
    <property type="evidence" value="ECO:0007669"/>
    <property type="project" value="TreeGrafter"/>
</dbReference>
<dbReference type="Gene3D" id="2.60.40.640">
    <property type="match status" value="2"/>
</dbReference>
<dbReference type="Pfam" id="PF00339">
    <property type="entry name" value="Arrestin_N"/>
    <property type="match status" value="1"/>
</dbReference>
<dbReference type="InterPro" id="IPR014752">
    <property type="entry name" value="Arrestin-like_C"/>
</dbReference>
<proteinExistence type="inferred from homology"/>
<dbReference type="InterPro" id="IPR050357">
    <property type="entry name" value="Arrestin_domain-protein"/>
</dbReference>
<comment type="caution">
    <text evidence="4">The sequence shown here is derived from an EMBL/GenBank/DDBJ whole genome shotgun (WGS) entry which is preliminary data.</text>
</comment>
<dbReference type="AlphaFoldDB" id="A0A7J7KFV8"/>
<dbReference type="SMART" id="SM01017">
    <property type="entry name" value="Arrestin_C"/>
    <property type="match status" value="1"/>
</dbReference>
<dbReference type="Proteomes" id="UP000593567">
    <property type="component" value="Unassembled WGS sequence"/>
</dbReference>
<evidence type="ECO:0000256" key="2">
    <source>
        <dbReference type="SAM" id="MobiDB-lite"/>
    </source>
</evidence>
<organism evidence="4 5">
    <name type="scientific">Bugula neritina</name>
    <name type="common">Brown bryozoan</name>
    <name type="synonym">Sertularia neritina</name>
    <dbReference type="NCBI Taxonomy" id="10212"/>
    <lineage>
        <taxon>Eukaryota</taxon>
        <taxon>Metazoa</taxon>
        <taxon>Spiralia</taxon>
        <taxon>Lophotrochozoa</taxon>
        <taxon>Bryozoa</taxon>
        <taxon>Gymnolaemata</taxon>
        <taxon>Cheilostomatida</taxon>
        <taxon>Flustrina</taxon>
        <taxon>Buguloidea</taxon>
        <taxon>Bugulidae</taxon>
        <taxon>Bugula</taxon>
    </lineage>
</organism>
<dbReference type="Pfam" id="PF02752">
    <property type="entry name" value="Arrestin_C"/>
    <property type="match status" value="1"/>
</dbReference>
<evidence type="ECO:0000313" key="5">
    <source>
        <dbReference type="Proteomes" id="UP000593567"/>
    </source>
</evidence>
<protein>
    <recommendedName>
        <fullName evidence="3">Arrestin C-terminal-like domain-containing protein</fullName>
    </recommendedName>
</protein>
<evidence type="ECO:0000313" key="4">
    <source>
        <dbReference type="EMBL" id="KAF6036814.1"/>
    </source>
</evidence>
<keyword evidence="5" id="KW-1185">Reference proteome</keyword>
<dbReference type="PANTHER" id="PTHR11188">
    <property type="entry name" value="ARRESTIN DOMAIN CONTAINING PROTEIN"/>
    <property type="match status" value="1"/>
</dbReference>
<dbReference type="InterPro" id="IPR014756">
    <property type="entry name" value="Ig_E-set"/>
</dbReference>
<dbReference type="InterPro" id="IPR011022">
    <property type="entry name" value="Arrestin_C-like"/>
</dbReference>
<evidence type="ECO:0000259" key="3">
    <source>
        <dbReference type="SMART" id="SM01017"/>
    </source>
</evidence>
<feature type="region of interest" description="Disordered" evidence="2">
    <location>
        <begin position="411"/>
        <end position="469"/>
    </location>
</feature>
<dbReference type="InterPro" id="IPR011021">
    <property type="entry name" value="Arrestin-like_N"/>
</dbReference>
<comment type="similarity">
    <text evidence="1">Belongs to the arrestin family.</text>
</comment>